<dbReference type="AlphaFoldDB" id="A0A162BBE3"/>
<evidence type="ECO:0000313" key="2">
    <source>
        <dbReference type="Proteomes" id="UP000076661"/>
    </source>
</evidence>
<dbReference type="PATRIC" id="fig|1365257.3.peg.536"/>
<evidence type="ECO:0000313" key="1">
    <source>
        <dbReference type="EMBL" id="KZN69618.1"/>
    </source>
</evidence>
<dbReference type="Proteomes" id="UP000076661">
    <property type="component" value="Unassembled WGS sequence"/>
</dbReference>
<comment type="caution">
    <text evidence="1">The sequence shown here is derived from an EMBL/GenBank/DDBJ whole genome shotgun (WGS) entry which is preliminary data.</text>
</comment>
<accession>A0A162BBE3</accession>
<sequence length="105" mass="12263">MSDLQVCIQLRLEPGCMGPQGKDHIEAFCQKENTAPWQNHFAIVSVVPRYDKTLPEWEYRLKNKLLKAEQANRVVEMHNTSKADLEEEIETHIAHEIDRYMEGKL</sequence>
<organism evidence="1 2">
    <name type="scientific">Pseudoalteromonas luteoviolacea S4060-1</name>
    <dbReference type="NCBI Taxonomy" id="1365257"/>
    <lineage>
        <taxon>Bacteria</taxon>
        <taxon>Pseudomonadati</taxon>
        <taxon>Pseudomonadota</taxon>
        <taxon>Gammaproteobacteria</taxon>
        <taxon>Alteromonadales</taxon>
        <taxon>Pseudoalteromonadaceae</taxon>
        <taxon>Pseudoalteromonas</taxon>
    </lineage>
</organism>
<protein>
    <submittedName>
        <fullName evidence="1">Uncharacterized protein</fullName>
    </submittedName>
</protein>
<dbReference type="RefSeq" id="WP_063372832.1">
    <property type="nucleotide sequence ID" value="NZ_AUXX01000004.1"/>
</dbReference>
<reference evidence="1 2" key="1">
    <citation type="submission" date="2013-07" db="EMBL/GenBank/DDBJ databases">
        <title>Comparative Genomic and Metabolomic Analysis of Twelve Strains of Pseudoalteromonas luteoviolacea.</title>
        <authorList>
            <person name="Vynne N.G."/>
            <person name="Mansson M."/>
            <person name="Gram L."/>
        </authorList>
    </citation>
    <scope>NUCLEOTIDE SEQUENCE [LARGE SCALE GENOMIC DNA]</scope>
    <source>
        <strain evidence="1 2">S4060-1</strain>
    </source>
</reference>
<gene>
    <name evidence="1" type="ORF">N478_10740</name>
</gene>
<proteinExistence type="predicted"/>
<name>A0A162BBE3_9GAMM</name>
<dbReference type="EMBL" id="AUXX01000004">
    <property type="protein sequence ID" value="KZN69618.1"/>
    <property type="molecule type" value="Genomic_DNA"/>
</dbReference>